<dbReference type="InterPro" id="IPR036061">
    <property type="entry name" value="CheW-like_dom_sf"/>
</dbReference>
<dbReference type="GO" id="GO:0007165">
    <property type="term" value="P:signal transduction"/>
    <property type="evidence" value="ECO:0007669"/>
    <property type="project" value="InterPro"/>
</dbReference>
<gene>
    <name evidence="6" type="primary">cheW</name>
    <name evidence="6" type="ORF">AAW51_4342</name>
</gene>
<dbReference type="CDD" id="cd00732">
    <property type="entry name" value="CheW"/>
    <property type="match status" value="1"/>
</dbReference>
<evidence type="ECO:0000256" key="3">
    <source>
        <dbReference type="ARBA" id="ARBA00022490"/>
    </source>
</evidence>
<dbReference type="STRING" id="413882.AAW51_4342"/>
<dbReference type="GO" id="GO:0006935">
    <property type="term" value="P:chemotaxis"/>
    <property type="evidence" value="ECO:0007669"/>
    <property type="project" value="UniProtKB-KW"/>
</dbReference>
<dbReference type="InterPro" id="IPR002545">
    <property type="entry name" value="CheW-lke_dom"/>
</dbReference>
<evidence type="ECO:0000256" key="1">
    <source>
        <dbReference type="ARBA" id="ARBA00004496"/>
    </source>
</evidence>
<organism evidence="6 7">
    <name type="scientific">Caldimonas brevitalea</name>
    <dbReference type="NCBI Taxonomy" id="413882"/>
    <lineage>
        <taxon>Bacteria</taxon>
        <taxon>Pseudomonadati</taxon>
        <taxon>Pseudomonadota</taxon>
        <taxon>Betaproteobacteria</taxon>
        <taxon>Burkholderiales</taxon>
        <taxon>Sphaerotilaceae</taxon>
        <taxon>Caldimonas</taxon>
    </lineage>
</organism>
<dbReference type="KEGG" id="pbh:AAW51_4342"/>
<keyword evidence="7" id="KW-1185">Reference proteome</keyword>
<reference evidence="6 7" key="1">
    <citation type="submission" date="2015-05" db="EMBL/GenBank/DDBJ databases">
        <authorList>
            <person name="Tang B."/>
            <person name="Yu Y."/>
        </authorList>
    </citation>
    <scope>NUCLEOTIDE SEQUENCE [LARGE SCALE GENOMIC DNA]</scope>
    <source>
        <strain evidence="6 7">DSM 7029</strain>
    </source>
</reference>
<dbReference type="EMBL" id="CP011371">
    <property type="protein sequence ID" value="AKJ31033.1"/>
    <property type="molecule type" value="Genomic_DNA"/>
</dbReference>
<dbReference type="Pfam" id="PF01584">
    <property type="entry name" value="CheW"/>
    <property type="match status" value="1"/>
</dbReference>
<evidence type="ECO:0000256" key="4">
    <source>
        <dbReference type="ARBA" id="ARBA00022500"/>
    </source>
</evidence>
<sequence>MGMMEPIQNMMPARTGNRSSVADARATTGLTREYLTFRLGNEEYGIDILKVQEIRGYEEPTHIANAPAFIKGVVNLRGVIVPIVDLRMRFGCASADYTDFTVTIILNLKNRVVGAVVDAVSDVMELPVDSIKPAPEMSSVVDAKFITGLGQVGDRMLILLDIESLILSPSLGLAGTDLGN</sequence>
<dbReference type="PATRIC" id="fig|413882.6.peg.4540"/>
<keyword evidence="3" id="KW-0963">Cytoplasm</keyword>
<comment type="subcellular location">
    <subcellularLocation>
        <location evidence="1">Cytoplasm</location>
    </subcellularLocation>
</comment>
<name>A0A0G3BSQ3_9BURK</name>
<keyword evidence="4" id="KW-0145">Chemotaxis</keyword>
<dbReference type="PROSITE" id="PS50851">
    <property type="entry name" value="CHEW"/>
    <property type="match status" value="1"/>
</dbReference>
<protein>
    <recommendedName>
        <fullName evidence="2">Chemotaxis protein CheW</fullName>
    </recommendedName>
</protein>
<evidence type="ECO:0000256" key="2">
    <source>
        <dbReference type="ARBA" id="ARBA00021483"/>
    </source>
</evidence>
<evidence type="ECO:0000313" key="7">
    <source>
        <dbReference type="Proteomes" id="UP000035352"/>
    </source>
</evidence>
<dbReference type="SUPFAM" id="SSF50341">
    <property type="entry name" value="CheW-like"/>
    <property type="match status" value="1"/>
</dbReference>
<dbReference type="PANTHER" id="PTHR22617">
    <property type="entry name" value="CHEMOTAXIS SENSOR HISTIDINE KINASE-RELATED"/>
    <property type="match status" value="1"/>
</dbReference>
<dbReference type="Gene3D" id="2.40.50.180">
    <property type="entry name" value="CheA-289, Domain 4"/>
    <property type="match status" value="1"/>
</dbReference>
<dbReference type="PANTHER" id="PTHR22617:SF45">
    <property type="entry name" value="CHEMOTAXIS PROTEIN CHEW"/>
    <property type="match status" value="1"/>
</dbReference>
<dbReference type="AlphaFoldDB" id="A0A0G3BSQ3"/>
<dbReference type="SMART" id="SM00260">
    <property type="entry name" value="CheW"/>
    <property type="match status" value="1"/>
</dbReference>
<dbReference type="Proteomes" id="UP000035352">
    <property type="component" value="Chromosome"/>
</dbReference>
<proteinExistence type="predicted"/>
<dbReference type="InterPro" id="IPR039315">
    <property type="entry name" value="CheW"/>
</dbReference>
<evidence type="ECO:0000259" key="5">
    <source>
        <dbReference type="PROSITE" id="PS50851"/>
    </source>
</evidence>
<dbReference type="GO" id="GO:0005829">
    <property type="term" value="C:cytosol"/>
    <property type="evidence" value="ECO:0007669"/>
    <property type="project" value="TreeGrafter"/>
</dbReference>
<evidence type="ECO:0000313" key="6">
    <source>
        <dbReference type="EMBL" id="AKJ31033.1"/>
    </source>
</evidence>
<accession>A0A0G3BSQ3</accession>
<feature type="domain" description="CheW-like" evidence="5">
    <location>
        <begin position="31"/>
        <end position="171"/>
    </location>
</feature>
<dbReference type="Gene3D" id="2.30.30.40">
    <property type="entry name" value="SH3 Domains"/>
    <property type="match status" value="1"/>
</dbReference>
<dbReference type="FunFam" id="2.40.50.180:FF:000002">
    <property type="entry name" value="Chemotaxis protein CheW"/>
    <property type="match status" value="1"/>
</dbReference>